<protein>
    <submittedName>
        <fullName evidence="9">Rhamnulokinase</fullName>
    </submittedName>
</protein>
<evidence type="ECO:0000313" key="9">
    <source>
        <dbReference type="EMBL" id="QUH29686.1"/>
    </source>
</evidence>
<feature type="domain" description="Carbohydrate kinase FGGY N-terminal" evidence="7">
    <location>
        <begin position="3"/>
        <end position="245"/>
    </location>
</feature>
<dbReference type="Gene3D" id="3.30.420.40">
    <property type="match status" value="2"/>
</dbReference>
<evidence type="ECO:0000259" key="8">
    <source>
        <dbReference type="Pfam" id="PF02782"/>
    </source>
</evidence>
<dbReference type="InterPro" id="IPR050406">
    <property type="entry name" value="FGGY_Carb_Kinase"/>
</dbReference>
<keyword evidence="10" id="KW-1185">Reference proteome</keyword>
<dbReference type="Proteomes" id="UP000677305">
    <property type="component" value="Chromosome"/>
</dbReference>
<evidence type="ECO:0000313" key="10">
    <source>
        <dbReference type="Proteomes" id="UP000677305"/>
    </source>
</evidence>
<dbReference type="Pfam" id="PF02782">
    <property type="entry name" value="FGGY_C"/>
    <property type="match status" value="1"/>
</dbReference>
<dbReference type="GO" id="GO:0019301">
    <property type="term" value="P:rhamnose catabolic process"/>
    <property type="evidence" value="ECO:0007669"/>
    <property type="project" value="InterPro"/>
</dbReference>
<dbReference type="Pfam" id="PF00370">
    <property type="entry name" value="FGGY_N"/>
    <property type="match status" value="1"/>
</dbReference>
<evidence type="ECO:0000256" key="3">
    <source>
        <dbReference type="ARBA" id="ARBA00022741"/>
    </source>
</evidence>
<keyword evidence="6" id="KW-0684">Rhamnose metabolism</keyword>
<dbReference type="EMBL" id="CP058561">
    <property type="protein sequence ID" value="QUH29686.1"/>
    <property type="molecule type" value="Genomic_DNA"/>
</dbReference>
<dbReference type="InterPro" id="IPR018484">
    <property type="entry name" value="FGGY_N"/>
</dbReference>
<name>A0A8J8MB21_9FIRM</name>
<dbReference type="PANTHER" id="PTHR43095">
    <property type="entry name" value="SUGAR KINASE"/>
    <property type="match status" value="1"/>
</dbReference>
<dbReference type="CDD" id="cd07771">
    <property type="entry name" value="ASKHA_NBD_FGGY_RhaB-like"/>
    <property type="match status" value="1"/>
</dbReference>
<evidence type="ECO:0000256" key="1">
    <source>
        <dbReference type="ARBA" id="ARBA00009156"/>
    </source>
</evidence>
<reference evidence="9 10" key="1">
    <citation type="submission" date="2020-07" db="EMBL/GenBank/DDBJ databases">
        <title>Vallitalea guaymasensis genome.</title>
        <authorList>
            <person name="Postec A."/>
        </authorList>
    </citation>
    <scope>NUCLEOTIDE SEQUENCE [LARGE SCALE GENOMIC DNA]</scope>
    <source>
        <strain evidence="9 10">Ra1766G1</strain>
    </source>
</reference>
<dbReference type="InterPro" id="IPR043129">
    <property type="entry name" value="ATPase_NBD"/>
</dbReference>
<dbReference type="InterPro" id="IPR018485">
    <property type="entry name" value="FGGY_C"/>
</dbReference>
<dbReference type="GO" id="GO:0008993">
    <property type="term" value="F:rhamnulokinase activity"/>
    <property type="evidence" value="ECO:0007669"/>
    <property type="project" value="InterPro"/>
</dbReference>
<organism evidence="9 10">
    <name type="scientific">Vallitalea guaymasensis</name>
    <dbReference type="NCBI Taxonomy" id="1185412"/>
    <lineage>
        <taxon>Bacteria</taxon>
        <taxon>Bacillati</taxon>
        <taxon>Bacillota</taxon>
        <taxon>Clostridia</taxon>
        <taxon>Lachnospirales</taxon>
        <taxon>Vallitaleaceae</taxon>
        <taxon>Vallitalea</taxon>
    </lineage>
</organism>
<gene>
    <name evidence="9" type="ORF">HYG85_12550</name>
</gene>
<dbReference type="KEGG" id="vgu:HYG85_12550"/>
<dbReference type="InterPro" id="IPR013449">
    <property type="entry name" value="Rhamnulokinase"/>
</dbReference>
<evidence type="ECO:0000256" key="5">
    <source>
        <dbReference type="ARBA" id="ARBA00022840"/>
    </source>
</evidence>
<proteinExistence type="inferred from homology"/>
<keyword evidence="4" id="KW-0418">Kinase</keyword>
<dbReference type="PANTHER" id="PTHR43095:SF5">
    <property type="entry name" value="XYLULOSE KINASE"/>
    <property type="match status" value="1"/>
</dbReference>
<dbReference type="AlphaFoldDB" id="A0A8J8MB21"/>
<evidence type="ECO:0000256" key="6">
    <source>
        <dbReference type="ARBA" id="ARBA00023308"/>
    </source>
</evidence>
<keyword evidence="5" id="KW-0067">ATP-binding</keyword>
<feature type="domain" description="Carbohydrate kinase FGGY C-terminal" evidence="8">
    <location>
        <begin position="254"/>
        <end position="446"/>
    </location>
</feature>
<dbReference type="GO" id="GO:0005524">
    <property type="term" value="F:ATP binding"/>
    <property type="evidence" value="ECO:0007669"/>
    <property type="project" value="UniProtKB-KW"/>
</dbReference>
<comment type="similarity">
    <text evidence="1">Belongs to the FGGY kinase family.</text>
</comment>
<evidence type="ECO:0000259" key="7">
    <source>
        <dbReference type="Pfam" id="PF00370"/>
    </source>
</evidence>
<sequence>MNYSIAIDLGASGGKMICAYFDGSQVNVLDEYRFNNIPVNFLDNLYWDIFGLYKEIISGLTKFGKKFGQAESIGIDTWGASYGFLDIKGRLLEPVYHYRDDRTIGVLKEMYNIIPKKEVFDLTGCQCERSYTLPQLFATVKDKERSLELADKMLLLPDLLGYFLTGEISTERTIAGTSALLEASQEGFCRTLFDKLNIPTKILTEIVDAGSAKGVVIDSTAKKTGINKAKVISTVGHDSAAAVVGIPNFKKDDLYISIGTNVSMGTERNKPCINDEFYNYGFKNTGGLKRKIILYKDFAAFWIVNELKNEWKQKGKDYSYEDLIKLAINVKNNNSFISLEDEDLNSVGNNMQEKIDDYLIKTRQNSLNSDGEYIRCIFESIALKIKYCKDNMEKSIGIKFNDTYVINGGSRNELLNQLIADVLDKPVKAGMPNATLIGNMLTQFYANGYLKDLDDIRFASSKSFDMKYFIPNSSKNWGEILDIAINKKIV</sequence>
<evidence type="ECO:0000256" key="4">
    <source>
        <dbReference type="ARBA" id="ARBA00022777"/>
    </source>
</evidence>
<keyword evidence="3" id="KW-0547">Nucleotide-binding</keyword>
<evidence type="ECO:0000256" key="2">
    <source>
        <dbReference type="ARBA" id="ARBA00022679"/>
    </source>
</evidence>
<keyword evidence="2" id="KW-0808">Transferase</keyword>
<dbReference type="SUPFAM" id="SSF53067">
    <property type="entry name" value="Actin-like ATPase domain"/>
    <property type="match status" value="2"/>
</dbReference>
<accession>A0A8J8MB21</accession>
<dbReference type="RefSeq" id="WP_212689946.1">
    <property type="nucleotide sequence ID" value="NZ_CP058561.1"/>
</dbReference>